<evidence type="ECO:0000313" key="2">
    <source>
        <dbReference type="Proteomes" id="UP000176562"/>
    </source>
</evidence>
<evidence type="ECO:0000313" key="1">
    <source>
        <dbReference type="EMBL" id="AOZ68061.1"/>
    </source>
</evidence>
<name>A0A1D9M8A0_9RHOB</name>
<reference evidence="1 2" key="1">
    <citation type="submission" date="2016-10" db="EMBL/GenBank/DDBJ databases">
        <title>Rhodobacter sp. LPB0142, isolated from sea water.</title>
        <authorList>
            <person name="Kim E."/>
            <person name="Yi H."/>
        </authorList>
    </citation>
    <scope>NUCLEOTIDE SEQUENCE [LARGE SCALE GENOMIC DNA]</scope>
    <source>
        <strain evidence="1 2">LPB0142</strain>
    </source>
</reference>
<dbReference type="EMBL" id="CP017781">
    <property type="protein sequence ID" value="AOZ68061.1"/>
    <property type="molecule type" value="Genomic_DNA"/>
</dbReference>
<dbReference type="AlphaFoldDB" id="A0A1D9M8A0"/>
<dbReference type="KEGG" id="rhp:LPB142_00955"/>
<organism evidence="1 2">
    <name type="scientific">Rhodobacter xanthinilyticus</name>
    <dbReference type="NCBI Taxonomy" id="1850250"/>
    <lineage>
        <taxon>Bacteria</taxon>
        <taxon>Pseudomonadati</taxon>
        <taxon>Pseudomonadota</taxon>
        <taxon>Alphaproteobacteria</taxon>
        <taxon>Rhodobacterales</taxon>
        <taxon>Rhodobacter group</taxon>
        <taxon>Rhodobacter</taxon>
    </lineage>
</organism>
<dbReference type="RefSeq" id="WP_068766477.1">
    <property type="nucleotide sequence ID" value="NZ_CP017781.1"/>
</dbReference>
<accession>A0A1D9M8A0</accession>
<protein>
    <recommendedName>
        <fullName evidence="3">Integrase</fullName>
    </recommendedName>
</protein>
<dbReference type="Proteomes" id="UP000176562">
    <property type="component" value="Chromosome"/>
</dbReference>
<gene>
    <name evidence="1" type="ORF">LPB142_00955</name>
</gene>
<sequence length="81" mass="8907">MKHLRTVTKDPKHVVHSLRHNMKDRLILAEVSSLDQNLILGHALGSMGDRVYGGDVAKLRQTTKAMRKALGLPAVDAEAQP</sequence>
<proteinExistence type="predicted"/>
<evidence type="ECO:0008006" key="3">
    <source>
        <dbReference type="Google" id="ProtNLM"/>
    </source>
</evidence>
<keyword evidence="2" id="KW-1185">Reference proteome</keyword>